<dbReference type="EMBL" id="BKCJ010394302">
    <property type="protein sequence ID" value="GFA26078.1"/>
    <property type="molecule type" value="Genomic_DNA"/>
</dbReference>
<proteinExistence type="predicted"/>
<sequence>MAKLQFKMFKEDSLRVMWGNAGKSQATGARVVNTVKDAGENQPKVIICYNFKGADCDDQATTSAIFMASLSSAGSLNDDTVTLTYDSNILSKVPHYDNYHDSKMLLDVQEAEYIEHIISNKDSYNEPTSDSNVISYVDYMAIIENYDAKNVSSYVKR</sequence>
<name>A0A699JBB8_TANCI</name>
<protein>
    <submittedName>
        <fullName evidence="1">Uncharacterized protein</fullName>
    </submittedName>
</protein>
<dbReference type="AlphaFoldDB" id="A0A699JBB8"/>
<evidence type="ECO:0000313" key="1">
    <source>
        <dbReference type="EMBL" id="GFA26078.1"/>
    </source>
</evidence>
<gene>
    <name evidence="1" type="ORF">Tci_598050</name>
</gene>
<accession>A0A699JBB8</accession>
<organism evidence="1">
    <name type="scientific">Tanacetum cinerariifolium</name>
    <name type="common">Dalmatian daisy</name>
    <name type="synonym">Chrysanthemum cinerariifolium</name>
    <dbReference type="NCBI Taxonomy" id="118510"/>
    <lineage>
        <taxon>Eukaryota</taxon>
        <taxon>Viridiplantae</taxon>
        <taxon>Streptophyta</taxon>
        <taxon>Embryophyta</taxon>
        <taxon>Tracheophyta</taxon>
        <taxon>Spermatophyta</taxon>
        <taxon>Magnoliopsida</taxon>
        <taxon>eudicotyledons</taxon>
        <taxon>Gunneridae</taxon>
        <taxon>Pentapetalae</taxon>
        <taxon>asterids</taxon>
        <taxon>campanulids</taxon>
        <taxon>Asterales</taxon>
        <taxon>Asteraceae</taxon>
        <taxon>Asteroideae</taxon>
        <taxon>Anthemideae</taxon>
        <taxon>Anthemidinae</taxon>
        <taxon>Tanacetum</taxon>
    </lineage>
</organism>
<comment type="caution">
    <text evidence="1">The sequence shown here is derived from an EMBL/GenBank/DDBJ whole genome shotgun (WGS) entry which is preliminary data.</text>
</comment>
<reference evidence="1" key="1">
    <citation type="journal article" date="2019" name="Sci. Rep.">
        <title>Draft genome of Tanacetum cinerariifolium, the natural source of mosquito coil.</title>
        <authorList>
            <person name="Yamashiro T."/>
            <person name="Shiraishi A."/>
            <person name="Satake H."/>
            <person name="Nakayama K."/>
        </authorList>
    </citation>
    <scope>NUCLEOTIDE SEQUENCE</scope>
</reference>